<sequence>MKEYGNLMRTNKSETAAVVFPELTANCHFGVKGLKKPFRNLEEVTPIWTIVGSDCHLGLETVSRMPDPCCGSTCTKATGEEKESGKGGCANCSCGPNCKCCTDGKCCKDGNKK</sequence>
<dbReference type="EMBL" id="HBUF01527357">
    <property type="protein sequence ID" value="CAG6750620.1"/>
    <property type="molecule type" value="Transcribed_RNA"/>
</dbReference>
<evidence type="ECO:0000313" key="1">
    <source>
        <dbReference type="EMBL" id="CAG6750620.1"/>
    </source>
</evidence>
<evidence type="ECO:0008006" key="2">
    <source>
        <dbReference type="Google" id="ProtNLM"/>
    </source>
</evidence>
<name>A0A8D8ZN19_9HEMI</name>
<proteinExistence type="predicted"/>
<accession>A0A8D8ZN19</accession>
<dbReference type="EMBL" id="HBUF01527356">
    <property type="protein sequence ID" value="CAG6750619.1"/>
    <property type="molecule type" value="Transcribed_RNA"/>
</dbReference>
<dbReference type="AlphaFoldDB" id="A0A8D8ZN19"/>
<organism evidence="1">
    <name type="scientific">Cacopsylla melanoneura</name>
    <dbReference type="NCBI Taxonomy" id="428564"/>
    <lineage>
        <taxon>Eukaryota</taxon>
        <taxon>Metazoa</taxon>
        <taxon>Ecdysozoa</taxon>
        <taxon>Arthropoda</taxon>
        <taxon>Hexapoda</taxon>
        <taxon>Insecta</taxon>
        <taxon>Pterygota</taxon>
        <taxon>Neoptera</taxon>
        <taxon>Paraneoptera</taxon>
        <taxon>Hemiptera</taxon>
        <taxon>Sternorrhyncha</taxon>
        <taxon>Psylloidea</taxon>
        <taxon>Psyllidae</taxon>
        <taxon>Psyllinae</taxon>
        <taxon>Cacopsylla</taxon>
    </lineage>
</organism>
<reference evidence="1" key="1">
    <citation type="submission" date="2021-05" db="EMBL/GenBank/DDBJ databases">
        <authorList>
            <person name="Alioto T."/>
            <person name="Alioto T."/>
            <person name="Gomez Garrido J."/>
        </authorList>
    </citation>
    <scope>NUCLEOTIDE SEQUENCE</scope>
</reference>
<protein>
    <recommendedName>
        <fullName evidence="2">Metallothionein</fullName>
    </recommendedName>
</protein>